<dbReference type="EMBL" id="JAGFOA010000002">
    <property type="protein sequence ID" value="MBO3662757.1"/>
    <property type="molecule type" value="Genomic_DNA"/>
</dbReference>
<keyword evidence="2" id="KW-1185">Reference proteome</keyword>
<dbReference type="Proteomes" id="UP000680132">
    <property type="component" value="Unassembled WGS sequence"/>
</dbReference>
<evidence type="ECO:0000313" key="2">
    <source>
        <dbReference type="Proteomes" id="UP000680132"/>
    </source>
</evidence>
<sequence>MTFDSDAPHAAARGCLTRARGHLERVAPALAALAVEVAWESPAAGEYRAQVDTQRRVAEGLILDCDAAGDGLRALELRPVATGEGGG</sequence>
<gene>
    <name evidence="1" type="ORF">J5V96_04430</name>
</gene>
<organism evidence="1 2">
    <name type="scientific">Microbacterium stercoris</name>
    <dbReference type="NCBI Taxonomy" id="2820289"/>
    <lineage>
        <taxon>Bacteria</taxon>
        <taxon>Bacillati</taxon>
        <taxon>Actinomycetota</taxon>
        <taxon>Actinomycetes</taxon>
        <taxon>Micrococcales</taxon>
        <taxon>Microbacteriaceae</taxon>
        <taxon>Microbacterium</taxon>
    </lineage>
</organism>
<proteinExistence type="predicted"/>
<dbReference type="RefSeq" id="WP_208500832.1">
    <property type="nucleotide sequence ID" value="NZ_JAGFOA010000002.1"/>
</dbReference>
<name>A0A939QJD2_9MICO</name>
<comment type="caution">
    <text evidence="1">The sequence shown here is derived from an EMBL/GenBank/DDBJ whole genome shotgun (WGS) entry which is preliminary data.</text>
</comment>
<dbReference type="AlphaFoldDB" id="A0A939QJD2"/>
<reference evidence="1" key="1">
    <citation type="submission" date="2021-03" db="EMBL/GenBank/DDBJ databases">
        <title>Microbacterium sp. nov., a novel actinobacterium isolated from cow dung.</title>
        <authorList>
            <person name="Zhang L."/>
        </authorList>
    </citation>
    <scope>NUCLEOTIDE SEQUENCE</scope>
    <source>
        <strain evidence="1">NEAU-LLB</strain>
    </source>
</reference>
<evidence type="ECO:0000313" key="1">
    <source>
        <dbReference type="EMBL" id="MBO3662757.1"/>
    </source>
</evidence>
<protein>
    <submittedName>
        <fullName evidence="1">Uncharacterized protein</fullName>
    </submittedName>
</protein>
<accession>A0A939QJD2</accession>